<protein>
    <submittedName>
        <fullName evidence="1">Unannotated protein</fullName>
    </submittedName>
</protein>
<gene>
    <name evidence="1" type="ORF">UFOPK2907_00952</name>
    <name evidence="2" type="ORF">UFOPK4265_00950</name>
</gene>
<dbReference type="EMBL" id="CAFBQK010000125">
    <property type="protein sequence ID" value="CAB5054227.1"/>
    <property type="molecule type" value="Genomic_DNA"/>
</dbReference>
<dbReference type="InterPro" id="IPR003787">
    <property type="entry name" value="Sulphur_relay_DsrE/F-like"/>
</dbReference>
<evidence type="ECO:0000313" key="2">
    <source>
        <dbReference type="EMBL" id="CAB5054227.1"/>
    </source>
</evidence>
<reference evidence="1" key="1">
    <citation type="submission" date="2020-05" db="EMBL/GenBank/DDBJ databases">
        <authorList>
            <person name="Chiriac C."/>
            <person name="Salcher M."/>
            <person name="Ghai R."/>
            <person name="Kavagutti S V."/>
        </authorList>
    </citation>
    <scope>NUCLEOTIDE SEQUENCE</scope>
</reference>
<evidence type="ECO:0000313" key="1">
    <source>
        <dbReference type="EMBL" id="CAB4777910.1"/>
    </source>
</evidence>
<dbReference type="SUPFAM" id="SSF75169">
    <property type="entry name" value="DsrEFH-like"/>
    <property type="match status" value="1"/>
</dbReference>
<sequence>MARASRLIIKLTAGAQDAERVAQAFSVATTALASGISVSFWLTGDASWFAVPGKASEFSLPHSAPLDQMLATLIAEATVTLCTQCAVRRNINDGDQISGIRIAGAATFVEEIMGDATRALVY</sequence>
<dbReference type="InterPro" id="IPR027396">
    <property type="entry name" value="DsrEFH-like"/>
</dbReference>
<dbReference type="AlphaFoldDB" id="A0A6J6W0L8"/>
<organism evidence="1">
    <name type="scientific">freshwater metagenome</name>
    <dbReference type="NCBI Taxonomy" id="449393"/>
    <lineage>
        <taxon>unclassified sequences</taxon>
        <taxon>metagenomes</taxon>
        <taxon>ecological metagenomes</taxon>
    </lineage>
</organism>
<dbReference type="EMBL" id="CAEZZR010000087">
    <property type="protein sequence ID" value="CAB4777910.1"/>
    <property type="molecule type" value="Genomic_DNA"/>
</dbReference>
<proteinExistence type="predicted"/>
<accession>A0A6J6W0L8</accession>
<name>A0A6J6W0L8_9ZZZZ</name>
<dbReference type="Pfam" id="PF02635">
    <property type="entry name" value="DsrE"/>
    <property type="match status" value="1"/>
</dbReference>
<dbReference type="Gene3D" id="3.40.1260.10">
    <property type="entry name" value="DsrEFH-like"/>
    <property type="match status" value="1"/>
</dbReference>